<sequence length="59" mass="6592">MTQALDAEEQSKDRYFQDLAKIAEEMIEEHGKDFATGALILAAQWIAQGRLGKGEEAMH</sequence>
<dbReference type="EMBL" id="FNAV01000001">
    <property type="protein sequence ID" value="SDE17451.1"/>
    <property type="molecule type" value="Genomic_DNA"/>
</dbReference>
<dbReference type="Proteomes" id="UP000198994">
    <property type="component" value="Unassembled WGS sequence"/>
</dbReference>
<keyword evidence="2" id="KW-1185">Reference proteome</keyword>
<organism evidence="1 2">
    <name type="scientific">Salipiger thiooxidans</name>
    <dbReference type="NCBI Taxonomy" id="282683"/>
    <lineage>
        <taxon>Bacteria</taxon>
        <taxon>Pseudomonadati</taxon>
        <taxon>Pseudomonadota</taxon>
        <taxon>Alphaproteobacteria</taxon>
        <taxon>Rhodobacterales</taxon>
        <taxon>Roseobacteraceae</taxon>
        <taxon>Salipiger</taxon>
    </lineage>
</organism>
<dbReference type="AlphaFoldDB" id="A0A1G7ARN4"/>
<accession>A0A1G7ARN4</accession>
<evidence type="ECO:0000313" key="2">
    <source>
        <dbReference type="Proteomes" id="UP000198994"/>
    </source>
</evidence>
<dbReference type="STRING" id="282683.SAMN04488105_101333"/>
<reference evidence="2" key="1">
    <citation type="submission" date="2016-10" db="EMBL/GenBank/DDBJ databases">
        <authorList>
            <person name="Varghese N."/>
            <person name="Submissions S."/>
        </authorList>
    </citation>
    <scope>NUCLEOTIDE SEQUENCE [LARGE SCALE GENOMIC DNA]</scope>
    <source>
        <strain evidence="2">DSM 10146</strain>
    </source>
</reference>
<gene>
    <name evidence="1" type="ORF">SAMN04488105_101333</name>
</gene>
<name>A0A1G7ARN4_9RHOB</name>
<proteinExistence type="predicted"/>
<evidence type="ECO:0000313" key="1">
    <source>
        <dbReference type="EMBL" id="SDE17451.1"/>
    </source>
</evidence>
<dbReference type="RefSeq" id="WP_089954589.1">
    <property type="nucleotide sequence ID" value="NZ_FNAV01000001.1"/>
</dbReference>
<dbReference type="OrthoDB" id="7873178at2"/>
<protein>
    <submittedName>
        <fullName evidence="1">Uncharacterized protein</fullName>
    </submittedName>
</protein>